<evidence type="ECO:0000313" key="2">
    <source>
        <dbReference type="Proteomes" id="UP000462931"/>
    </source>
</evidence>
<dbReference type="PROSITE" id="PS51257">
    <property type="entry name" value="PROKAR_LIPOPROTEIN"/>
    <property type="match status" value="1"/>
</dbReference>
<organism evidence="1 2">
    <name type="scientific">Pedobacter puniceum</name>
    <dbReference type="NCBI Taxonomy" id="2666136"/>
    <lineage>
        <taxon>Bacteria</taxon>
        <taxon>Pseudomonadati</taxon>
        <taxon>Bacteroidota</taxon>
        <taxon>Sphingobacteriia</taxon>
        <taxon>Sphingobacteriales</taxon>
        <taxon>Sphingobacteriaceae</taxon>
        <taxon>Pedobacter</taxon>
    </lineage>
</organism>
<keyword evidence="2" id="KW-1185">Reference proteome</keyword>
<accession>A0A7K0FKW7</accession>
<evidence type="ECO:0000313" key="1">
    <source>
        <dbReference type="EMBL" id="MRX46442.1"/>
    </source>
</evidence>
<comment type="caution">
    <text evidence="1">The sequence shown here is derived from an EMBL/GenBank/DDBJ whole genome shotgun (WGS) entry which is preliminary data.</text>
</comment>
<sequence>MKNQININPKKTFKIIFALVLSALILSCSKEEPEFICNGDFFLEKRIVRDTSAQYSNAFPFVKKCFKIASVSKSTENQLSKLNIKLTETGNGALGNYLTFTLYYQNDDDFYTKSSRNITLSVSKYLYDDQQTGINFNAYPSLKTINSNPKIQAGVHNFKILNIDKEAKTLTFTIDKIVGITGHDSYIEYVGFSPITIKIPE</sequence>
<gene>
    <name evidence="1" type="ORF">GJJ64_04485</name>
</gene>
<dbReference type="Proteomes" id="UP000462931">
    <property type="component" value="Unassembled WGS sequence"/>
</dbReference>
<protein>
    <submittedName>
        <fullName evidence="1">Uncharacterized protein</fullName>
    </submittedName>
</protein>
<reference evidence="1 2" key="1">
    <citation type="submission" date="2019-11" db="EMBL/GenBank/DDBJ databases">
        <authorList>
            <person name="Cheng Q."/>
            <person name="Yang Z."/>
        </authorList>
    </citation>
    <scope>NUCLEOTIDE SEQUENCE [LARGE SCALE GENOMIC DNA]</scope>
    <source>
        <strain evidence="1 2">HX-22-1</strain>
    </source>
</reference>
<dbReference type="RefSeq" id="WP_154286537.1">
    <property type="nucleotide sequence ID" value="NZ_WKJI01000001.1"/>
</dbReference>
<name>A0A7K0FKW7_9SPHI</name>
<proteinExistence type="predicted"/>
<dbReference type="AlphaFoldDB" id="A0A7K0FKW7"/>
<dbReference type="EMBL" id="WKJI01000001">
    <property type="protein sequence ID" value="MRX46442.1"/>
    <property type="molecule type" value="Genomic_DNA"/>
</dbReference>